<evidence type="ECO:0000313" key="3">
    <source>
        <dbReference type="Proteomes" id="UP000824123"/>
    </source>
</evidence>
<proteinExistence type="predicted"/>
<protein>
    <recommendedName>
        <fullName evidence="4">DUF5050 domain-containing protein</fullName>
    </recommendedName>
</protein>
<keyword evidence="1" id="KW-0732">Signal</keyword>
<reference evidence="2" key="2">
    <citation type="journal article" date="2021" name="PeerJ">
        <title>Extensive microbial diversity within the chicken gut microbiome revealed by metagenomics and culture.</title>
        <authorList>
            <person name="Gilroy R."/>
            <person name="Ravi A."/>
            <person name="Getino M."/>
            <person name="Pursley I."/>
            <person name="Horton D.L."/>
            <person name="Alikhan N.F."/>
            <person name="Baker D."/>
            <person name="Gharbi K."/>
            <person name="Hall N."/>
            <person name="Watson M."/>
            <person name="Adriaenssens E.M."/>
            <person name="Foster-Nyarko E."/>
            <person name="Jarju S."/>
            <person name="Secka A."/>
            <person name="Antonio M."/>
            <person name="Oren A."/>
            <person name="Chaudhuri R.R."/>
            <person name="La Ragione R."/>
            <person name="Hildebrand F."/>
            <person name="Pallen M.J."/>
        </authorList>
    </citation>
    <scope>NUCLEOTIDE SEQUENCE</scope>
    <source>
        <strain evidence="2">ChiSxjej2B14-8506</strain>
    </source>
</reference>
<feature type="signal peptide" evidence="1">
    <location>
        <begin position="1"/>
        <end position="21"/>
    </location>
</feature>
<sequence>MKKFVCAWLACALLLCGCALGEAEVTAESLLEGNSLGTCLSSGTYTREYVEYFDADGNVRDYNDVIYKRGETGYTMLLTYPENSGQSVGGMLVGGNYYININDGVLTYMLYTTRTYAQAGSELAIGEGAYIAYPALNEGLELSVAENGDYVVTASISADKCDQDVVAAHGHDAAANEIVYDEYTYDAQTLMLKSERLYYMRGDEQRICEVTTFEYDVDGAAFEEYVPTEGARALKLVINPGKSDSVELNYTITDSGFVNFILAEGGVLYSDEECTQPVDAQGASESFTQDTYYTLEG</sequence>
<name>A0A9D1LSK8_9FIRM</name>
<reference evidence="2" key="1">
    <citation type="submission" date="2020-10" db="EMBL/GenBank/DDBJ databases">
        <authorList>
            <person name="Gilroy R."/>
        </authorList>
    </citation>
    <scope>NUCLEOTIDE SEQUENCE</scope>
    <source>
        <strain evidence="2">ChiSxjej2B14-8506</strain>
    </source>
</reference>
<dbReference type="EMBL" id="DVNK01000051">
    <property type="protein sequence ID" value="HIU47279.1"/>
    <property type="molecule type" value="Genomic_DNA"/>
</dbReference>
<dbReference type="Proteomes" id="UP000824123">
    <property type="component" value="Unassembled WGS sequence"/>
</dbReference>
<accession>A0A9D1LSK8</accession>
<evidence type="ECO:0000313" key="2">
    <source>
        <dbReference type="EMBL" id="HIU47279.1"/>
    </source>
</evidence>
<feature type="chain" id="PRO_5039666019" description="DUF5050 domain-containing protein" evidence="1">
    <location>
        <begin position="22"/>
        <end position="297"/>
    </location>
</feature>
<gene>
    <name evidence="2" type="ORF">IAC59_08500</name>
</gene>
<organism evidence="2 3">
    <name type="scientific">Candidatus Fimadaptatus faecigallinarum</name>
    <dbReference type="NCBI Taxonomy" id="2840814"/>
    <lineage>
        <taxon>Bacteria</taxon>
        <taxon>Bacillati</taxon>
        <taxon>Bacillota</taxon>
        <taxon>Clostridia</taxon>
        <taxon>Eubacteriales</taxon>
        <taxon>Candidatus Fimadaptatus</taxon>
    </lineage>
</organism>
<comment type="caution">
    <text evidence="2">The sequence shown here is derived from an EMBL/GenBank/DDBJ whole genome shotgun (WGS) entry which is preliminary data.</text>
</comment>
<dbReference type="PROSITE" id="PS51257">
    <property type="entry name" value="PROKAR_LIPOPROTEIN"/>
    <property type="match status" value="1"/>
</dbReference>
<dbReference type="AlphaFoldDB" id="A0A9D1LSK8"/>
<evidence type="ECO:0008006" key="4">
    <source>
        <dbReference type="Google" id="ProtNLM"/>
    </source>
</evidence>
<evidence type="ECO:0000256" key="1">
    <source>
        <dbReference type="SAM" id="SignalP"/>
    </source>
</evidence>